<dbReference type="SMART" id="SM00062">
    <property type="entry name" value="PBPb"/>
    <property type="match status" value="1"/>
</dbReference>
<evidence type="ECO:0000259" key="3">
    <source>
        <dbReference type="SMART" id="SM00062"/>
    </source>
</evidence>
<proteinExistence type="predicted"/>
<evidence type="ECO:0000256" key="1">
    <source>
        <dbReference type="ARBA" id="ARBA00022729"/>
    </source>
</evidence>
<dbReference type="EMBL" id="SNYA01000001">
    <property type="protein sequence ID" value="TDP95736.1"/>
    <property type="molecule type" value="Genomic_DNA"/>
</dbReference>
<evidence type="ECO:0000313" key="4">
    <source>
        <dbReference type="EMBL" id="TDP95736.1"/>
    </source>
</evidence>
<organism evidence="4 5">
    <name type="scientific">Leucobacter luti</name>
    <dbReference type="NCBI Taxonomy" id="340320"/>
    <lineage>
        <taxon>Bacteria</taxon>
        <taxon>Bacillati</taxon>
        <taxon>Actinomycetota</taxon>
        <taxon>Actinomycetes</taxon>
        <taxon>Micrococcales</taxon>
        <taxon>Microbacteriaceae</taxon>
        <taxon>Leucobacter</taxon>
    </lineage>
</organism>
<evidence type="ECO:0000256" key="2">
    <source>
        <dbReference type="SAM" id="SignalP"/>
    </source>
</evidence>
<keyword evidence="1 2" id="KW-0732">Signal</keyword>
<dbReference type="CDD" id="cd01004">
    <property type="entry name" value="PBP2_MidA_like"/>
    <property type="match status" value="1"/>
</dbReference>
<sequence>MTRFAQFSHRTRPVTASAAVVVAAGLVFGLAACAPQAVEPTADRQSGVDVTELTVDTSAAALLPKDVAEAGTLVVGVDPTYAPNEFKDPNGAPIGWEIDLIDAAAAKLGLTTDYRVAKFDNIVPSILGEKYDLGLGGYYDTKKRQETLDMIDFFAAGNQFAAPADAPITDELDACGLKVGAQNGGSAALEYLPALQDRCADAGEGAIEVLGYETQDEQTAALKLGRIEAMVSDSPVTSYAVKLSEGEFVASPVFDQVLSGAPVNKDRGEFAEAMRSAIQGLLEDGTYSEILEYWGVEAGAIDEITINASEQ</sequence>
<dbReference type="PANTHER" id="PTHR35936">
    <property type="entry name" value="MEMBRANE-BOUND LYTIC MUREIN TRANSGLYCOSYLASE F"/>
    <property type="match status" value="1"/>
</dbReference>
<comment type="caution">
    <text evidence="4">The sequence shown here is derived from an EMBL/GenBank/DDBJ whole genome shotgun (WGS) entry which is preliminary data.</text>
</comment>
<keyword evidence="5" id="KW-1185">Reference proteome</keyword>
<dbReference type="Gene3D" id="3.40.190.10">
    <property type="entry name" value="Periplasmic binding protein-like II"/>
    <property type="match status" value="2"/>
</dbReference>
<dbReference type="PROSITE" id="PS51257">
    <property type="entry name" value="PROKAR_LIPOPROTEIN"/>
    <property type="match status" value="1"/>
</dbReference>
<dbReference type="Proteomes" id="UP000295601">
    <property type="component" value="Unassembled WGS sequence"/>
</dbReference>
<feature type="signal peptide" evidence="2">
    <location>
        <begin position="1"/>
        <end position="37"/>
    </location>
</feature>
<dbReference type="InterPro" id="IPR001638">
    <property type="entry name" value="Solute-binding_3/MltF_N"/>
</dbReference>
<dbReference type="SUPFAM" id="SSF53850">
    <property type="entry name" value="Periplasmic binding protein-like II"/>
    <property type="match status" value="1"/>
</dbReference>
<accession>A0A4R6S9W4</accession>
<evidence type="ECO:0000313" key="5">
    <source>
        <dbReference type="Proteomes" id="UP000295601"/>
    </source>
</evidence>
<name>A0A4R6S9W4_9MICO</name>
<dbReference type="RefSeq" id="WP_166644228.1">
    <property type="nucleotide sequence ID" value="NZ_SNYA01000001.1"/>
</dbReference>
<gene>
    <name evidence="4" type="ORF">EDF62_0430</name>
</gene>
<feature type="domain" description="Solute-binding protein family 3/N-terminal" evidence="3">
    <location>
        <begin position="72"/>
        <end position="298"/>
    </location>
</feature>
<reference evidence="4 5" key="1">
    <citation type="submission" date="2019-03" db="EMBL/GenBank/DDBJ databases">
        <title>Genomic analyses of the natural microbiome of Caenorhabditis elegans.</title>
        <authorList>
            <person name="Samuel B."/>
        </authorList>
    </citation>
    <scope>NUCLEOTIDE SEQUENCE [LARGE SCALE GENOMIC DNA]</scope>
    <source>
        <strain evidence="4 5">JUb18</strain>
    </source>
</reference>
<feature type="chain" id="PRO_5039567488" evidence="2">
    <location>
        <begin position="38"/>
        <end position="311"/>
    </location>
</feature>
<dbReference type="PANTHER" id="PTHR35936:SF17">
    <property type="entry name" value="ARGININE-BINDING EXTRACELLULAR PROTEIN ARTP"/>
    <property type="match status" value="1"/>
</dbReference>
<dbReference type="AlphaFoldDB" id="A0A4R6S9W4"/>
<protein>
    <submittedName>
        <fullName evidence="4">Amino acid ABC transporter substrate-binding protein (PAAT family)</fullName>
    </submittedName>
</protein>
<dbReference type="Pfam" id="PF00497">
    <property type="entry name" value="SBP_bac_3"/>
    <property type="match status" value="1"/>
</dbReference>